<organism evidence="1 2">
    <name type="scientific">Sinomonas terricola</name>
    <dbReference type="NCBI Taxonomy" id="3110330"/>
    <lineage>
        <taxon>Bacteria</taxon>
        <taxon>Bacillati</taxon>
        <taxon>Actinomycetota</taxon>
        <taxon>Actinomycetes</taxon>
        <taxon>Micrococcales</taxon>
        <taxon>Micrococcaceae</taxon>
        <taxon>Sinomonas</taxon>
    </lineage>
</organism>
<gene>
    <name evidence="1" type="ORF">SPF06_18665</name>
</gene>
<reference evidence="1 2" key="1">
    <citation type="submission" date="2023-12" db="EMBL/GenBank/DDBJ databases">
        <title>Sinomonas terricola sp. nov, isolated from litchi orchard soil in Guangdong, PR China.</title>
        <authorList>
            <person name="Jiaxin W."/>
            <person name="Yang Z."/>
            <person name="Honghui Z."/>
        </authorList>
    </citation>
    <scope>NUCLEOTIDE SEQUENCE [LARGE SCALE GENOMIC DNA]</scope>
    <source>
        <strain evidence="1 2">JGH33</strain>
    </source>
</reference>
<proteinExistence type="predicted"/>
<keyword evidence="2" id="KW-1185">Reference proteome</keyword>
<evidence type="ECO:0000313" key="2">
    <source>
        <dbReference type="Proteomes" id="UP001304769"/>
    </source>
</evidence>
<dbReference type="Proteomes" id="UP001304769">
    <property type="component" value="Unassembled WGS sequence"/>
</dbReference>
<dbReference type="EMBL" id="JAYGGQ010000017">
    <property type="protein sequence ID" value="MEA5456751.1"/>
    <property type="molecule type" value="Genomic_DNA"/>
</dbReference>
<sequence length="49" mass="5436">MLVTVTIRDGSDATDRVDAEAPTYEQALSAAREKVPEGWNMIAIRTDRD</sequence>
<name>A0ABU5TAM6_9MICC</name>
<comment type="caution">
    <text evidence="1">The sequence shown here is derived from an EMBL/GenBank/DDBJ whole genome shotgun (WGS) entry which is preliminary data.</text>
</comment>
<dbReference type="RefSeq" id="WP_323280653.1">
    <property type="nucleotide sequence ID" value="NZ_JAYGGQ010000017.1"/>
</dbReference>
<protein>
    <submittedName>
        <fullName evidence="1">Uncharacterized protein</fullName>
    </submittedName>
</protein>
<evidence type="ECO:0000313" key="1">
    <source>
        <dbReference type="EMBL" id="MEA5456751.1"/>
    </source>
</evidence>
<accession>A0ABU5TAM6</accession>